<accession>A0A7M5VF44</accession>
<dbReference type="AlphaFoldDB" id="A0A7M5VF44"/>
<dbReference type="EnsemblMetazoa" id="CLYHEMT010187.1">
    <property type="protein sequence ID" value="CLYHEMP010187.1"/>
    <property type="gene ID" value="CLYHEMG010187"/>
</dbReference>
<keyword evidence="2" id="KW-1185">Reference proteome</keyword>
<dbReference type="Proteomes" id="UP000594262">
    <property type="component" value="Unplaced"/>
</dbReference>
<protein>
    <recommendedName>
        <fullName evidence="3">ShKT domain-containing protein</fullName>
    </recommendedName>
</protein>
<evidence type="ECO:0008006" key="3">
    <source>
        <dbReference type="Google" id="ProtNLM"/>
    </source>
</evidence>
<reference evidence="1" key="1">
    <citation type="submission" date="2021-01" db="UniProtKB">
        <authorList>
            <consortium name="EnsemblMetazoa"/>
        </authorList>
    </citation>
    <scope>IDENTIFICATION</scope>
</reference>
<evidence type="ECO:0000313" key="1">
    <source>
        <dbReference type="EnsemblMetazoa" id="CLYHEMP010187.1"/>
    </source>
</evidence>
<proteinExistence type="predicted"/>
<name>A0A7M5VF44_9CNID</name>
<sequence>PTSFASCPSLIAFSNQVPCRQIICVNQAMESIKIATILFSICLAVTQGCQDTLPQCPYYPQACTDVPELCLKTCRLCNGAEGLCEDMDAQFCMRVIPTDTAYCNTLHGALACKRSCGKCFEQRKRSYRRRTLDTLI</sequence>
<organism evidence="1 2">
    <name type="scientific">Clytia hemisphaerica</name>
    <dbReference type="NCBI Taxonomy" id="252671"/>
    <lineage>
        <taxon>Eukaryota</taxon>
        <taxon>Metazoa</taxon>
        <taxon>Cnidaria</taxon>
        <taxon>Hydrozoa</taxon>
        <taxon>Hydroidolina</taxon>
        <taxon>Leptothecata</taxon>
        <taxon>Obeliida</taxon>
        <taxon>Clytiidae</taxon>
        <taxon>Clytia</taxon>
    </lineage>
</organism>
<evidence type="ECO:0000313" key="2">
    <source>
        <dbReference type="Proteomes" id="UP000594262"/>
    </source>
</evidence>